<dbReference type="PANTHER" id="PTHR18945">
    <property type="entry name" value="NEUROTRANSMITTER GATED ION CHANNEL"/>
    <property type="match status" value="1"/>
</dbReference>
<feature type="non-terminal residue" evidence="8">
    <location>
        <position position="1"/>
    </location>
</feature>
<dbReference type="AlphaFoldDB" id="A0A7K4Z545"/>
<dbReference type="InterPro" id="IPR006201">
    <property type="entry name" value="Neur_channel"/>
</dbReference>
<protein>
    <submittedName>
        <fullName evidence="8">5HT3A protein</fullName>
    </submittedName>
</protein>
<feature type="domain" description="Neurotransmitter-gated ion-channel ligand-binding" evidence="7">
    <location>
        <begin position="1"/>
        <end position="155"/>
    </location>
</feature>
<keyword evidence="2 6" id="KW-1133">Transmembrane helix</keyword>
<evidence type="ECO:0000313" key="9">
    <source>
        <dbReference type="Proteomes" id="UP000551127"/>
    </source>
</evidence>
<evidence type="ECO:0000256" key="6">
    <source>
        <dbReference type="SAM" id="Phobius"/>
    </source>
</evidence>
<dbReference type="InterPro" id="IPR006202">
    <property type="entry name" value="Neur_chan_lig-bd"/>
</dbReference>
<feature type="transmembrane region" description="Helical" evidence="6">
    <location>
        <begin position="157"/>
        <end position="181"/>
    </location>
</feature>
<comment type="subcellular location">
    <subcellularLocation>
        <location evidence="5">Synaptic cell membrane</location>
        <topology evidence="5">Multi-pass membrane protein</topology>
    </subcellularLocation>
</comment>
<dbReference type="InterPro" id="IPR018000">
    <property type="entry name" value="Neurotransmitter_ion_chnl_CS"/>
</dbReference>
<name>A0A7K4Z545_BUCAB</name>
<sequence length="221" mass="25344">QEWKNTFATWDPQDFCNISQVVLPMDVYWSPPIFILERVNGKNSNLDFVTVKHNGSFNSTQPFQVTLTCSLMILKFPFDTQMCNLSIASFLYPAVTDFVMKTRRTPAEMMKDSHSFFLTDGEWKFTNLSIFEYLEELNNERFCVMTYVISMERRPTLYILNLILPTCALYLLDMAVFFGPISLEEKVSFQIAITVGSSMLAVILNDILPTSSNKPPIIGTH</sequence>
<keyword evidence="3" id="KW-0770">Synapse</keyword>
<dbReference type="Gene3D" id="2.70.170.10">
    <property type="entry name" value="Neurotransmitter-gated ion-channel ligand-binding domain"/>
    <property type="match status" value="1"/>
</dbReference>
<dbReference type="GO" id="GO:0097060">
    <property type="term" value="C:synaptic membrane"/>
    <property type="evidence" value="ECO:0007669"/>
    <property type="project" value="UniProtKB-SubCell"/>
</dbReference>
<dbReference type="GO" id="GO:0005230">
    <property type="term" value="F:extracellular ligand-gated monoatomic ion channel activity"/>
    <property type="evidence" value="ECO:0007669"/>
    <property type="project" value="InterPro"/>
</dbReference>
<dbReference type="InterPro" id="IPR038050">
    <property type="entry name" value="Neuro_actylchol_rec"/>
</dbReference>
<reference evidence="8 9" key="1">
    <citation type="submission" date="2019-09" db="EMBL/GenBank/DDBJ databases">
        <title>Bird 10,000 Genomes (B10K) Project - Family phase.</title>
        <authorList>
            <person name="Zhang G."/>
        </authorList>
    </citation>
    <scope>NUCLEOTIDE SEQUENCE [LARGE SCALE GENOMIC DNA]</scope>
    <source>
        <strain evidence="8">B10K-DU-012-80</strain>
    </source>
</reference>
<proteinExistence type="predicted"/>
<dbReference type="SUPFAM" id="SSF90112">
    <property type="entry name" value="Neurotransmitter-gated ion-channel transmembrane pore"/>
    <property type="match status" value="1"/>
</dbReference>
<dbReference type="PROSITE" id="PS00236">
    <property type="entry name" value="NEUROTR_ION_CHANNEL"/>
    <property type="match status" value="1"/>
</dbReference>
<gene>
    <name evidence="8" type="primary">Htr3a_0</name>
    <name evidence="8" type="ORF">BUCABY_R06182</name>
</gene>
<evidence type="ECO:0000256" key="3">
    <source>
        <dbReference type="ARBA" id="ARBA00023018"/>
    </source>
</evidence>
<evidence type="ECO:0000256" key="2">
    <source>
        <dbReference type="ARBA" id="ARBA00022989"/>
    </source>
</evidence>
<dbReference type="InterPro" id="IPR036719">
    <property type="entry name" value="Neuro-gated_channel_TM_sf"/>
</dbReference>
<dbReference type="InterPro" id="IPR036734">
    <property type="entry name" value="Neur_chan_lig-bd_sf"/>
</dbReference>
<accession>A0A7K4Z545</accession>
<dbReference type="OrthoDB" id="6097796at2759"/>
<comment type="caution">
    <text evidence="8">The sequence shown here is derived from an EMBL/GenBank/DDBJ whole genome shotgun (WGS) entry which is preliminary data.</text>
</comment>
<feature type="non-terminal residue" evidence="8">
    <location>
        <position position="221"/>
    </location>
</feature>
<dbReference type="Pfam" id="PF02931">
    <property type="entry name" value="Neur_chan_LBD"/>
    <property type="match status" value="1"/>
</dbReference>
<dbReference type="SUPFAM" id="SSF63712">
    <property type="entry name" value="Nicotinic receptor ligand binding domain-like"/>
    <property type="match status" value="1"/>
</dbReference>
<dbReference type="Gene3D" id="1.20.58.390">
    <property type="entry name" value="Neurotransmitter-gated ion-channel transmembrane domain"/>
    <property type="match status" value="1"/>
</dbReference>
<organism evidence="8 9">
    <name type="scientific">Bucorvus abyssinicus</name>
    <name type="common">Northern ground-hornbill</name>
    <name type="synonym">Abyssinian ground-hornbill</name>
    <dbReference type="NCBI Taxonomy" id="153643"/>
    <lineage>
        <taxon>Eukaryota</taxon>
        <taxon>Metazoa</taxon>
        <taxon>Chordata</taxon>
        <taxon>Craniata</taxon>
        <taxon>Vertebrata</taxon>
        <taxon>Euteleostomi</taxon>
        <taxon>Archelosauria</taxon>
        <taxon>Archosauria</taxon>
        <taxon>Dinosauria</taxon>
        <taxon>Saurischia</taxon>
        <taxon>Theropoda</taxon>
        <taxon>Coelurosauria</taxon>
        <taxon>Aves</taxon>
        <taxon>Neognathae</taxon>
        <taxon>Neoaves</taxon>
        <taxon>Telluraves</taxon>
        <taxon>Coraciimorphae</taxon>
        <taxon>Bucerotiformes</taxon>
        <taxon>Bucorvidae</taxon>
        <taxon>Bucorvus</taxon>
    </lineage>
</organism>
<evidence type="ECO:0000256" key="1">
    <source>
        <dbReference type="ARBA" id="ARBA00022692"/>
    </source>
</evidence>
<keyword evidence="1 6" id="KW-0812">Transmembrane</keyword>
<evidence type="ECO:0000313" key="8">
    <source>
        <dbReference type="EMBL" id="NWR66297.1"/>
    </source>
</evidence>
<feature type="transmembrane region" description="Helical" evidence="6">
    <location>
        <begin position="187"/>
        <end position="208"/>
    </location>
</feature>
<dbReference type="GO" id="GO:0004888">
    <property type="term" value="F:transmembrane signaling receptor activity"/>
    <property type="evidence" value="ECO:0007669"/>
    <property type="project" value="InterPro"/>
</dbReference>
<dbReference type="EMBL" id="VYZL01005334">
    <property type="protein sequence ID" value="NWR66297.1"/>
    <property type="molecule type" value="Genomic_DNA"/>
</dbReference>
<evidence type="ECO:0000256" key="5">
    <source>
        <dbReference type="ARBA" id="ARBA00034099"/>
    </source>
</evidence>
<dbReference type="Proteomes" id="UP000551127">
    <property type="component" value="Unassembled WGS sequence"/>
</dbReference>
<keyword evidence="9" id="KW-1185">Reference proteome</keyword>
<keyword evidence="4 6" id="KW-0472">Membrane</keyword>
<evidence type="ECO:0000256" key="4">
    <source>
        <dbReference type="ARBA" id="ARBA00023136"/>
    </source>
</evidence>
<evidence type="ECO:0000259" key="7">
    <source>
        <dbReference type="Pfam" id="PF02931"/>
    </source>
</evidence>